<dbReference type="InterPro" id="IPR000238">
    <property type="entry name" value="RbfA"/>
</dbReference>
<name>A0A2H0N0E6_9BACT</name>
<evidence type="ECO:0000256" key="2">
    <source>
        <dbReference type="HAMAP-Rule" id="MF_00003"/>
    </source>
</evidence>
<dbReference type="Proteomes" id="UP000231139">
    <property type="component" value="Unassembled WGS sequence"/>
</dbReference>
<dbReference type="PANTHER" id="PTHR33515">
    <property type="entry name" value="RIBOSOME-BINDING FACTOR A, CHLOROPLASTIC-RELATED"/>
    <property type="match status" value="1"/>
</dbReference>
<dbReference type="GO" id="GO:0005829">
    <property type="term" value="C:cytosol"/>
    <property type="evidence" value="ECO:0007669"/>
    <property type="project" value="TreeGrafter"/>
</dbReference>
<dbReference type="Gene3D" id="3.30.300.20">
    <property type="match status" value="1"/>
</dbReference>
<protein>
    <recommendedName>
        <fullName evidence="2">Ribosome-binding factor A</fullName>
    </recommendedName>
</protein>
<dbReference type="PANTHER" id="PTHR33515:SF1">
    <property type="entry name" value="RIBOSOME-BINDING FACTOR A, CHLOROPLASTIC-RELATED"/>
    <property type="match status" value="1"/>
</dbReference>
<dbReference type="InterPro" id="IPR023799">
    <property type="entry name" value="RbfA_dom_sf"/>
</dbReference>
<gene>
    <name evidence="2 3" type="primary">rbfA</name>
    <name evidence="3" type="ORF">COV62_01625</name>
</gene>
<proteinExistence type="inferred from homology"/>
<reference evidence="3 4" key="1">
    <citation type="submission" date="2017-09" db="EMBL/GenBank/DDBJ databases">
        <title>Depth-based differentiation of microbial function through sediment-hosted aquifers and enrichment of novel symbionts in the deep terrestrial subsurface.</title>
        <authorList>
            <person name="Probst A.J."/>
            <person name="Ladd B."/>
            <person name="Jarett J.K."/>
            <person name="Geller-Mcgrath D.E."/>
            <person name="Sieber C.M."/>
            <person name="Emerson J.B."/>
            <person name="Anantharaman K."/>
            <person name="Thomas B.C."/>
            <person name="Malmstrom R."/>
            <person name="Stieglmeier M."/>
            <person name="Klingl A."/>
            <person name="Woyke T."/>
            <person name="Ryan C.M."/>
            <person name="Banfield J.F."/>
        </authorList>
    </citation>
    <scope>NUCLEOTIDE SEQUENCE [LARGE SCALE GENOMIC DNA]</scope>
    <source>
        <strain evidence="3">CG11_big_fil_rev_8_21_14_0_20_35_11</strain>
    </source>
</reference>
<dbReference type="InterPro" id="IPR015946">
    <property type="entry name" value="KH_dom-like_a/b"/>
</dbReference>
<accession>A0A2H0N0E6</accession>
<keyword evidence="1 2" id="KW-0690">Ribosome biogenesis</keyword>
<comment type="subcellular location">
    <subcellularLocation>
        <location evidence="2">Cytoplasm</location>
    </subcellularLocation>
</comment>
<sequence length="112" mass="13131">MWRVEKVNSLIKKELGKIILKEIDLPPEILLTITRVEASSNLFQAKVFVSVMPEEKTEEIFKILNQNIFSLQQKLNKKLKMRPVPKISFVKEKRTAEAGRVEELLRKIKKEK</sequence>
<dbReference type="GO" id="GO:0030490">
    <property type="term" value="P:maturation of SSU-rRNA"/>
    <property type="evidence" value="ECO:0007669"/>
    <property type="project" value="UniProtKB-UniRule"/>
</dbReference>
<dbReference type="HAMAP" id="MF_00003">
    <property type="entry name" value="RbfA"/>
    <property type="match status" value="1"/>
</dbReference>
<dbReference type="NCBIfam" id="TIGR00082">
    <property type="entry name" value="rbfA"/>
    <property type="match status" value="1"/>
</dbReference>
<dbReference type="Pfam" id="PF02033">
    <property type="entry name" value="RBFA"/>
    <property type="match status" value="1"/>
</dbReference>
<dbReference type="EMBL" id="PCWK01000040">
    <property type="protein sequence ID" value="PIR02379.1"/>
    <property type="molecule type" value="Genomic_DNA"/>
</dbReference>
<comment type="subunit">
    <text evidence="2">Monomer. Binds 30S ribosomal subunits, but not 50S ribosomal subunits or 70S ribosomes.</text>
</comment>
<comment type="caution">
    <text evidence="3">The sequence shown here is derived from an EMBL/GenBank/DDBJ whole genome shotgun (WGS) entry which is preliminary data.</text>
</comment>
<organism evidence="3 4">
    <name type="scientific">Candidatus Nealsonbacteria bacterium CG11_big_fil_rev_8_21_14_0_20_35_11</name>
    <dbReference type="NCBI Taxonomy" id="1974713"/>
    <lineage>
        <taxon>Bacteria</taxon>
        <taxon>Candidatus Nealsoniibacteriota</taxon>
    </lineage>
</organism>
<dbReference type="GO" id="GO:0043024">
    <property type="term" value="F:ribosomal small subunit binding"/>
    <property type="evidence" value="ECO:0007669"/>
    <property type="project" value="TreeGrafter"/>
</dbReference>
<comment type="function">
    <text evidence="2">One of several proteins that assist in the late maturation steps of the functional core of the 30S ribosomal subunit. Associates with free 30S ribosomal subunits (but not with 30S subunits that are part of 70S ribosomes or polysomes). Required for efficient processing of 16S rRNA. May interact with the 5'-terminal helix region of 16S rRNA.</text>
</comment>
<keyword evidence="2" id="KW-0963">Cytoplasm</keyword>
<evidence type="ECO:0000256" key="1">
    <source>
        <dbReference type="ARBA" id="ARBA00022517"/>
    </source>
</evidence>
<comment type="similarity">
    <text evidence="2">Belongs to the RbfA family.</text>
</comment>
<evidence type="ECO:0000313" key="4">
    <source>
        <dbReference type="Proteomes" id="UP000231139"/>
    </source>
</evidence>
<evidence type="ECO:0000313" key="3">
    <source>
        <dbReference type="EMBL" id="PIR02379.1"/>
    </source>
</evidence>
<dbReference type="SUPFAM" id="SSF89919">
    <property type="entry name" value="Ribosome-binding factor A, RbfA"/>
    <property type="match status" value="1"/>
</dbReference>
<dbReference type="AlphaFoldDB" id="A0A2H0N0E6"/>